<comment type="caution">
    <text evidence="4">The sequence shown here is derived from an EMBL/GenBank/DDBJ whole genome shotgun (WGS) entry which is preliminary data.</text>
</comment>
<feature type="compositionally biased region" description="Pro residues" evidence="1">
    <location>
        <begin position="124"/>
        <end position="143"/>
    </location>
</feature>
<protein>
    <submittedName>
        <fullName evidence="4">DUF5666 domain-containing protein</fullName>
    </submittedName>
</protein>
<feature type="compositionally biased region" description="Polar residues" evidence="1">
    <location>
        <begin position="86"/>
        <end position="95"/>
    </location>
</feature>
<feature type="region of interest" description="Disordered" evidence="1">
    <location>
        <begin position="1"/>
        <end position="143"/>
    </location>
</feature>
<reference evidence="4 5" key="1">
    <citation type="submission" date="2024-06" db="EMBL/GenBank/DDBJ databases">
        <title>The Natural Products Discovery Center: Release of the First 8490 Sequenced Strains for Exploring Actinobacteria Biosynthetic Diversity.</title>
        <authorList>
            <person name="Kalkreuter E."/>
            <person name="Kautsar S.A."/>
            <person name="Yang D."/>
            <person name="Bader C.D."/>
            <person name="Teijaro C.N."/>
            <person name="Fluegel L."/>
            <person name="Davis C.M."/>
            <person name="Simpson J.R."/>
            <person name="Lauterbach L."/>
            <person name="Steele A.D."/>
            <person name="Gui C."/>
            <person name="Meng S."/>
            <person name="Li G."/>
            <person name="Viehrig K."/>
            <person name="Ye F."/>
            <person name="Su P."/>
            <person name="Kiefer A.F."/>
            <person name="Nichols A."/>
            <person name="Cepeda A.J."/>
            <person name="Yan W."/>
            <person name="Fan B."/>
            <person name="Jiang Y."/>
            <person name="Adhikari A."/>
            <person name="Zheng C.-J."/>
            <person name="Schuster L."/>
            <person name="Cowan T.M."/>
            <person name="Smanski M.J."/>
            <person name="Chevrette M.G."/>
            <person name="De Carvalho L.P.S."/>
            <person name="Shen B."/>
        </authorList>
    </citation>
    <scope>NUCLEOTIDE SEQUENCE [LARGE SCALE GENOMIC DNA]</scope>
    <source>
        <strain evidence="4 5">NPDC050403</strain>
    </source>
</reference>
<feature type="region of interest" description="Disordered" evidence="1">
    <location>
        <begin position="175"/>
        <end position="212"/>
    </location>
</feature>
<accession>A0ABV3G1S3</accession>
<dbReference type="InterPro" id="IPR043724">
    <property type="entry name" value="DUF5666"/>
</dbReference>
<evidence type="ECO:0000313" key="4">
    <source>
        <dbReference type="EMBL" id="MEV0711543.1"/>
    </source>
</evidence>
<feature type="compositionally biased region" description="Low complexity" evidence="1">
    <location>
        <begin position="202"/>
        <end position="212"/>
    </location>
</feature>
<dbReference type="Proteomes" id="UP001551695">
    <property type="component" value="Unassembled WGS sequence"/>
</dbReference>
<sequence length="299" mass="29997">MTNPKDPWGQRPDDAPTEHLGSPGQSGFDRSAHTDDPTVAYGGNDPTVAYGGTSDPTVAYGTGAPETSRYPQAEQFEPWAPPPPNATQQMPTHESQWGGYESGGAPYDSGYGNQWAGHQGQPGAMPPGGPPPGGYGPGEPPPPKRNTGLWIALALGVIALIAVVGVAAGVLLGNKESEPSSNAAGTSRVFPTLGPSATGTQPSDPVSPSGVPGLPGLDGIGATMGTISANDGATLTLSTLSGDTVTVRTSAKTQVISLSSTKVSELPVGDVVMVQGDESADGSIDAKLIISAALPGGPR</sequence>
<dbReference type="RefSeq" id="WP_355091213.1">
    <property type="nucleotide sequence ID" value="NZ_JBEXKW010000124.1"/>
</dbReference>
<keyword evidence="2" id="KW-0812">Transmembrane</keyword>
<organism evidence="4 5">
    <name type="scientific">Nocardia aurea</name>
    <dbReference type="NCBI Taxonomy" id="2144174"/>
    <lineage>
        <taxon>Bacteria</taxon>
        <taxon>Bacillati</taxon>
        <taxon>Actinomycetota</taxon>
        <taxon>Actinomycetes</taxon>
        <taxon>Mycobacteriales</taxon>
        <taxon>Nocardiaceae</taxon>
        <taxon>Nocardia</taxon>
    </lineage>
</organism>
<evidence type="ECO:0000256" key="2">
    <source>
        <dbReference type="SAM" id="Phobius"/>
    </source>
</evidence>
<keyword evidence="5" id="KW-1185">Reference proteome</keyword>
<evidence type="ECO:0000313" key="5">
    <source>
        <dbReference type="Proteomes" id="UP001551695"/>
    </source>
</evidence>
<evidence type="ECO:0000256" key="1">
    <source>
        <dbReference type="SAM" id="MobiDB-lite"/>
    </source>
</evidence>
<feature type="domain" description="DUF5666" evidence="3">
    <location>
        <begin position="225"/>
        <end position="289"/>
    </location>
</feature>
<dbReference type="EMBL" id="JBFAKC010000015">
    <property type="protein sequence ID" value="MEV0711543.1"/>
    <property type="molecule type" value="Genomic_DNA"/>
</dbReference>
<proteinExistence type="predicted"/>
<name>A0ABV3G1S3_9NOCA</name>
<feature type="transmembrane region" description="Helical" evidence="2">
    <location>
        <begin position="149"/>
        <end position="172"/>
    </location>
</feature>
<evidence type="ECO:0000259" key="3">
    <source>
        <dbReference type="Pfam" id="PF18914"/>
    </source>
</evidence>
<keyword evidence="2" id="KW-1133">Transmembrane helix</keyword>
<gene>
    <name evidence="4" type="ORF">AB0I48_28645</name>
</gene>
<dbReference type="Pfam" id="PF18914">
    <property type="entry name" value="DUF5666"/>
    <property type="match status" value="1"/>
</dbReference>
<keyword evidence="2" id="KW-0472">Membrane</keyword>